<proteinExistence type="predicted"/>
<dbReference type="AlphaFoldDB" id="A0A0A9DKI0"/>
<reference evidence="1" key="1">
    <citation type="submission" date="2014-09" db="EMBL/GenBank/DDBJ databases">
        <authorList>
            <person name="Magalhaes I.L.F."/>
            <person name="Oliveira U."/>
            <person name="Santos F.R."/>
            <person name="Vidigal T.H.D.A."/>
            <person name="Brescovit A.D."/>
            <person name="Santos A.J."/>
        </authorList>
    </citation>
    <scope>NUCLEOTIDE SEQUENCE</scope>
    <source>
        <tissue evidence="1">Shoot tissue taken approximately 20 cm above the soil surface</tissue>
    </source>
</reference>
<organism evidence="1">
    <name type="scientific">Arundo donax</name>
    <name type="common">Giant reed</name>
    <name type="synonym">Donax arundinaceus</name>
    <dbReference type="NCBI Taxonomy" id="35708"/>
    <lineage>
        <taxon>Eukaryota</taxon>
        <taxon>Viridiplantae</taxon>
        <taxon>Streptophyta</taxon>
        <taxon>Embryophyta</taxon>
        <taxon>Tracheophyta</taxon>
        <taxon>Spermatophyta</taxon>
        <taxon>Magnoliopsida</taxon>
        <taxon>Liliopsida</taxon>
        <taxon>Poales</taxon>
        <taxon>Poaceae</taxon>
        <taxon>PACMAD clade</taxon>
        <taxon>Arundinoideae</taxon>
        <taxon>Arundineae</taxon>
        <taxon>Arundo</taxon>
    </lineage>
</organism>
<evidence type="ECO:0000313" key="1">
    <source>
        <dbReference type="EMBL" id="JAD88326.1"/>
    </source>
</evidence>
<name>A0A0A9DKI0_ARUDO</name>
<dbReference type="EMBL" id="GBRH01209569">
    <property type="protein sequence ID" value="JAD88326.1"/>
    <property type="molecule type" value="Transcribed_RNA"/>
</dbReference>
<reference evidence="1" key="2">
    <citation type="journal article" date="2015" name="Data Brief">
        <title>Shoot transcriptome of the giant reed, Arundo donax.</title>
        <authorList>
            <person name="Barrero R.A."/>
            <person name="Guerrero F.D."/>
            <person name="Moolhuijzen P."/>
            <person name="Goolsby J.A."/>
            <person name="Tidwell J."/>
            <person name="Bellgard S.E."/>
            <person name="Bellgard M.I."/>
        </authorList>
    </citation>
    <scope>NUCLEOTIDE SEQUENCE</scope>
    <source>
        <tissue evidence="1">Shoot tissue taken approximately 20 cm above the soil surface</tissue>
    </source>
</reference>
<sequence>MTDWLSGLYFLISTSMFSCCSDNSNHVISSLLTNNKNVSVGAVTKYFFTCSCNIC</sequence>
<accession>A0A0A9DKI0</accession>
<protein>
    <submittedName>
        <fullName evidence="1">Uncharacterized protein</fullName>
    </submittedName>
</protein>